<evidence type="ECO:0000256" key="1">
    <source>
        <dbReference type="ARBA" id="ARBA00022573"/>
    </source>
</evidence>
<proteinExistence type="inferred from homology"/>
<dbReference type="GO" id="GO:0008168">
    <property type="term" value="F:methyltransferase activity"/>
    <property type="evidence" value="ECO:0007669"/>
    <property type="project" value="UniProtKB-UniRule"/>
</dbReference>
<keyword evidence="4 5" id="KW-0949">S-adenosyl-L-methionine</keyword>
<dbReference type="RefSeq" id="WP_178366755.1">
    <property type="nucleotide sequence ID" value="NZ_JACADJ010000030.1"/>
</dbReference>
<dbReference type="GO" id="GO:0019251">
    <property type="term" value="P:anaerobic cobalamin biosynthetic process"/>
    <property type="evidence" value="ECO:0007669"/>
    <property type="project" value="UniProtKB-UniRule"/>
</dbReference>
<evidence type="ECO:0000256" key="3">
    <source>
        <dbReference type="ARBA" id="ARBA00022679"/>
    </source>
</evidence>
<dbReference type="GO" id="GO:0032259">
    <property type="term" value="P:methylation"/>
    <property type="evidence" value="ECO:0007669"/>
    <property type="project" value="UniProtKB-KW"/>
</dbReference>
<dbReference type="NCBIfam" id="TIGR00312">
    <property type="entry name" value="cbiD"/>
    <property type="match status" value="1"/>
</dbReference>
<dbReference type="SUPFAM" id="SSF111342">
    <property type="entry name" value="CbiD-like"/>
    <property type="match status" value="1"/>
</dbReference>
<comment type="catalytic activity">
    <reaction evidence="5">
        <text>Co-precorrin-5B + S-adenosyl-L-methionine = Co-precorrin-6A + S-adenosyl-L-homocysteine</text>
        <dbReference type="Rhea" id="RHEA:26285"/>
        <dbReference type="ChEBI" id="CHEBI:57856"/>
        <dbReference type="ChEBI" id="CHEBI:59789"/>
        <dbReference type="ChEBI" id="CHEBI:60063"/>
        <dbReference type="ChEBI" id="CHEBI:60064"/>
        <dbReference type="EC" id="2.1.1.195"/>
    </reaction>
</comment>
<dbReference type="PIRSF" id="PIRSF026782">
    <property type="entry name" value="CbiD"/>
    <property type="match status" value="1"/>
</dbReference>
<protein>
    <recommendedName>
        <fullName evidence="5">Cobalt-precorrin-5B C(1)-methyltransferase</fullName>
        <ecNumber evidence="5">2.1.1.195</ecNumber>
    </recommendedName>
    <alternativeName>
        <fullName evidence="5">Cobalt-precorrin-6A synthase</fullName>
    </alternativeName>
</protein>
<dbReference type="PANTHER" id="PTHR35863:SF1">
    <property type="entry name" value="COBALT-PRECORRIN-5B C(1)-METHYLTRANSFERASE"/>
    <property type="match status" value="1"/>
</dbReference>
<dbReference type="EC" id="2.1.1.195" evidence="5"/>
<dbReference type="InterPro" id="IPR036074">
    <property type="entry name" value="CbiD_sf"/>
</dbReference>
<dbReference type="PANTHER" id="PTHR35863">
    <property type="entry name" value="COBALT-PRECORRIN-5B C(1)-METHYLTRANSFERASE"/>
    <property type="match status" value="1"/>
</dbReference>
<gene>
    <name evidence="5" type="primary">cbiD</name>
    <name evidence="6" type="ORF">HXW94_09920</name>
</gene>
<evidence type="ECO:0000313" key="7">
    <source>
        <dbReference type="Proteomes" id="UP000553343"/>
    </source>
</evidence>
<dbReference type="NCBIfam" id="NF000849">
    <property type="entry name" value="PRK00075.1-1"/>
    <property type="match status" value="1"/>
</dbReference>
<keyword evidence="3 5" id="KW-0808">Transferase</keyword>
<comment type="caution">
    <text evidence="6">The sequence shown here is derived from an EMBL/GenBank/DDBJ whole genome shotgun (WGS) entry which is preliminary data.</text>
</comment>
<dbReference type="Gene3D" id="3.30.2110.10">
    <property type="entry name" value="CbiD-like"/>
    <property type="match status" value="1"/>
</dbReference>
<dbReference type="InterPro" id="IPR002748">
    <property type="entry name" value="CbiD"/>
</dbReference>
<dbReference type="AlphaFoldDB" id="A0A850SVX3"/>
<evidence type="ECO:0000256" key="4">
    <source>
        <dbReference type="ARBA" id="ARBA00022691"/>
    </source>
</evidence>
<organism evidence="6 7">
    <name type="scientific">Desulfobacter latus</name>
    <dbReference type="NCBI Taxonomy" id="2292"/>
    <lineage>
        <taxon>Bacteria</taxon>
        <taxon>Pseudomonadati</taxon>
        <taxon>Thermodesulfobacteriota</taxon>
        <taxon>Desulfobacteria</taxon>
        <taxon>Desulfobacterales</taxon>
        <taxon>Desulfobacteraceae</taxon>
        <taxon>Desulfobacter</taxon>
    </lineage>
</organism>
<keyword evidence="7" id="KW-1185">Reference proteome</keyword>
<dbReference type="HAMAP" id="MF_00787">
    <property type="entry name" value="CbiD"/>
    <property type="match status" value="1"/>
</dbReference>
<comment type="similarity">
    <text evidence="5">Belongs to the CbiD family.</text>
</comment>
<comment type="pathway">
    <text evidence="5">Cofactor biosynthesis; adenosylcobalamin biosynthesis; cob(II)yrinate a,c-diamide from sirohydrochlorin (anaerobic route): step 6/10.</text>
</comment>
<reference evidence="6 7" key="1">
    <citation type="submission" date="2020-06" db="EMBL/GenBank/DDBJ databases">
        <title>High-quality draft genome of sulfate reducer Desulfobacter latus type strain AcrS2 isolated from marine sediment.</title>
        <authorList>
            <person name="Hoppe M."/>
            <person name="Larsen C.K."/>
            <person name="Marshall I.P.G."/>
            <person name="Schramm A."/>
            <person name="Marietou A.G."/>
        </authorList>
    </citation>
    <scope>NUCLEOTIDE SEQUENCE [LARGE SCALE GENOMIC DNA]</scope>
    <source>
        <strain evidence="6 7">AcRS2</strain>
    </source>
</reference>
<dbReference type="UniPathway" id="UPA00148">
    <property type="reaction ID" value="UER00227"/>
</dbReference>
<comment type="function">
    <text evidence="5">Catalyzes the methylation of C-1 in cobalt-precorrin-5B to form cobalt-precorrin-6A.</text>
</comment>
<name>A0A850SVX3_9BACT</name>
<dbReference type="EMBL" id="JACADJ010000030">
    <property type="protein sequence ID" value="NWH05299.1"/>
    <property type="molecule type" value="Genomic_DNA"/>
</dbReference>
<dbReference type="Pfam" id="PF01888">
    <property type="entry name" value="CbiD"/>
    <property type="match status" value="1"/>
</dbReference>
<keyword evidence="2 5" id="KW-0489">Methyltransferase</keyword>
<evidence type="ECO:0000313" key="6">
    <source>
        <dbReference type="EMBL" id="NWH05299.1"/>
    </source>
</evidence>
<keyword evidence="1 5" id="KW-0169">Cobalamin biosynthesis</keyword>
<evidence type="ECO:0000256" key="2">
    <source>
        <dbReference type="ARBA" id="ARBA00022603"/>
    </source>
</evidence>
<accession>A0A850SVX3</accession>
<evidence type="ECO:0000256" key="5">
    <source>
        <dbReference type="HAMAP-Rule" id="MF_00787"/>
    </source>
</evidence>
<dbReference type="Proteomes" id="UP000553343">
    <property type="component" value="Unassembled WGS sequence"/>
</dbReference>
<sequence length="375" mass="40221">MSGRETKNLRRGFTTGTAAAAAVKAALVYLFTTQVPGSVNINLLNGQMLDVLVDSVSPHHGLVRAVVVKDAGDDPDITHRARIGAVVGLTDDPGTVQITRGKGVGMVTKPGLEVPPGEPAINPGPRKMIRDAALQVLNAYHSNAGVSVEIFVENGEVLAEKTLNRRLGIEGGLSILGTTGLVNPLSHEAYTATIRSAMSVARACGCDYVVLTTGRRSERFSQAFFTDLYDVHPEAFIQIGDFFGMSMACLAENKIPNAVLAVFFGKALKMARGFAHTHAAKSDLTMDWLADLVGDETGNHALAREVLNANTARHAFGMVWPGYPRVLERVGTAMIRSAEKFCPAPCRFRAVIYDFQGGVAFDSFSHKALKARKVE</sequence>